<dbReference type="PROSITE" id="PS51165">
    <property type="entry name" value="THUMP"/>
    <property type="match status" value="1"/>
</dbReference>
<evidence type="ECO:0000313" key="6">
    <source>
        <dbReference type="EMBL" id="KGN86606.1"/>
    </source>
</evidence>
<dbReference type="eggNOG" id="COG0116">
    <property type="taxonomic scope" value="Bacteria"/>
</dbReference>
<dbReference type="Gene3D" id="3.40.50.150">
    <property type="entry name" value="Vaccinia Virus protein VP39"/>
    <property type="match status" value="1"/>
</dbReference>
<protein>
    <submittedName>
        <fullName evidence="6">DNA methyltransferase</fullName>
    </submittedName>
</protein>
<dbReference type="GO" id="GO:0008990">
    <property type="term" value="F:rRNA (guanine-N2-)-methyltransferase activity"/>
    <property type="evidence" value="ECO:0007669"/>
    <property type="project" value="TreeGrafter"/>
</dbReference>
<evidence type="ECO:0000256" key="4">
    <source>
        <dbReference type="SAM" id="MobiDB-lite"/>
    </source>
</evidence>
<evidence type="ECO:0000256" key="2">
    <source>
        <dbReference type="ARBA" id="ARBA00022679"/>
    </source>
</evidence>
<dbReference type="CDD" id="cd11715">
    <property type="entry name" value="THUMP_AdoMetMT"/>
    <property type="match status" value="1"/>
</dbReference>
<keyword evidence="2 6" id="KW-0808">Transferase</keyword>
<dbReference type="OrthoDB" id="9809404at2"/>
<dbReference type="EMBL" id="JRAI01000032">
    <property type="protein sequence ID" value="KGN86606.1"/>
    <property type="molecule type" value="Genomic_DNA"/>
</dbReference>
<dbReference type="Pfam" id="PF22020">
    <property type="entry name" value="RlmL_1st"/>
    <property type="match status" value="1"/>
</dbReference>
<dbReference type="SUPFAM" id="SSF53335">
    <property type="entry name" value="S-adenosyl-L-methionine-dependent methyltransferases"/>
    <property type="match status" value="1"/>
</dbReference>
<evidence type="ECO:0000313" key="7">
    <source>
        <dbReference type="Proteomes" id="UP000030130"/>
    </source>
</evidence>
<dbReference type="InterPro" id="IPR053943">
    <property type="entry name" value="RlmKL-like_Mtase_CS"/>
</dbReference>
<name>A0A099WR25_9PORP</name>
<gene>
    <name evidence="6" type="ORF">HR08_03435</name>
</gene>
<keyword evidence="1 6" id="KW-0489">Methyltransferase</keyword>
<dbReference type="Pfam" id="PF02926">
    <property type="entry name" value="THUMP"/>
    <property type="match status" value="1"/>
</dbReference>
<dbReference type="PANTHER" id="PTHR47313:SF1">
    <property type="entry name" value="RIBOSOMAL RNA LARGE SUBUNIT METHYLTRANSFERASE K_L"/>
    <property type="match status" value="1"/>
</dbReference>
<reference evidence="6 7" key="1">
    <citation type="submission" date="2014-08" db="EMBL/GenBank/DDBJ databases">
        <title>Porphyromonas gulae strain:COT-052_OH1451 Genome sequencing.</title>
        <authorList>
            <person name="Wallis C."/>
            <person name="Deusch O."/>
            <person name="O'Flynn C."/>
            <person name="Davis I."/>
            <person name="Jospin G."/>
            <person name="Darling A.E."/>
            <person name="Coil D.A."/>
            <person name="Alexiev A."/>
            <person name="Horsfall A."/>
            <person name="Kirkwood N."/>
            <person name="Harris S."/>
            <person name="Eisen J.A."/>
        </authorList>
    </citation>
    <scope>NUCLEOTIDE SEQUENCE [LARGE SCALE GENOMIC DNA]</scope>
    <source>
        <strain evidence="7">COT-052 OH1451</strain>
    </source>
</reference>
<keyword evidence="3" id="KW-0694">RNA-binding</keyword>
<dbReference type="RefSeq" id="WP_039419707.1">
    <property type="nucleotide sequence ID" value="NZ_JRAI01000032.1"/>
</dbReference>
<comment type="caution">
    <text evidence="6">The sequence shown here is derived from an EMBL/GenBank/DDBJ whole genome shotgun (WGS) entry which is preliminary data.</text>
</comment>
<evidence type="ECO:0000259" key="5">
    <source>
        <dbReference type="PROSITE" id="PS51165"/>
    </source>
</evidence>
<dbReference type="InterPro" id="IPR054170">
    <property type="entry name" value="RlmL_1st"/>
</dbReference>
<dbReference type="STRING" id="111105.HR09_04595"/>
<dbReference type="PANTHER" id="PTHR47313">
    <property type="entry name" value="RIBOSOMAL RNA LARGE SUBUNIT METHYLTRANSFERASE K/L"/>
    <property type="match status" value="1"/>
</dbReference>
<feature type="region of interest" description="Disordered" evidence="4">
    <location>
        <begin position="383"/>
        <end position="484"/>
    </location>
</feature>
<feature type="domain" description="THUMP" evidence="5">
    <location>
        <begin position="48"/>
        <end position="159"/>
    </location>
</feature>
<dbReference type="GeneID" id="57240578"/>
<organism evidence="6 7">
    <name type="scientific">Porphyromonas gulae</name>
    <dbReference type="NCBI Taxonomy" id="111105"/>
    <lineage>
        <taxon>Bacteria</taxon>
        <taxon>Pseudomonadati</taxon>
        <taxon>Bacteroidota</taxon>
        <taxon>Bacteroidia</taxon>
        <taxon>Bacteroidales</taxon>
        <taxon>Porphyromonadaceae</taxon>
        <taxon>Porphyromonas</taxon>
    </lineage>
</organism>
<sequence>MNNDLQFTMVAKTLYGLEDVLAAELTALGAEEVTVGRRMVSFRGDKRMLYLANLRLRTALRILKPVTTFHAKTTDEIYERLRLFDWTTVMSSDQTFSIDSVVYSDSFKNSQYISYRTKDALVDFFRDREGKRPSVRLSNPDILLNIHVSHEEVTLSLDSSGESLHKRGYRVAETAAPLNEVLAAGILLKAGWDGSTDLIDPMCGSGTFLIEAALIACNIAPGIYRRGFAFRRWADFDPDLYDELYHDDSAERVFDHTIYGSDILPQAVAAARSNVERAGLGKYISLSVLPMQQRPKPESRAMLVMNPPYGERIKVEDMQQLYAMIGERLKHNYAGCSAWILAFKPEHFNHIGLRQSDREKLMNGALECELRGYELFEGRRDSFAERKSRQAEREQGVGRRIDRRDVSAGRERRPNSMDRENKPPYRSPRPDKPFRTSDKRKREHNDEQQRETRWPNDRFRSSDESERGPRKSSSKRIQVIRNDE</sequence>
<dbReference type="AlphaFoldDB" id="A0A099WR25"/>
<proteinExistence type="predicted"/>
<evidence type="ECO:0000256" key="3">
    <source>
        <dbReference type="PROSITE-ProRule" id="PRU00529"/>
    </source>
</evidence>
<dbReference type="InterPro" id="IPR029063">
    <property type="entry name" value="SAM-dependent_MTases_sf"/>
</dbReference>
<dbReference type="GO" id="GO:0070043">
    <property type="term" value="F:rRNA (guanine-N7-)-methyltransferase activity"/>
    <property type="evidence" value="ECO:0007669"/>
    <property type="project" value="TreeGrafter"/>
</dbReference>
<dbReference type="InterPro" id="IPR000241">
    <property type="entry name" value="RlmKL-like_Mtase"/>
</dbReference>
<dbReference type="InterPro" id="IPR004114">
    <property type="entry name" value="THUMP_dom"/>
</dbReference>
<feature type="compositionally biased region" description="Basic and acidic residues" evidence="4">
    <location>
        <begin position="383"/>
        <end position="437"/>
    </location>
</feature>
<dbReference type="SMART" id="SM00981">
    <property type="entry name" value="THUMP"/>
    <property type="match status" value="1"/>
</dbReference>
<dbReference type="Gene3D" id="3.30.2130.30">
    <property type="match status" value="1"/>
</dbReference>
<feature type="compositionally biased region" description="Basic and acidic residues" evidence="4">
    <location>
        <begin position="443"/>
        <end position="469"/>
    </location>
</feature>
<dbReference type="Pfam" id="PF01170">
    <property type="entry name" value="UPF0020"/>
    <property type="match status" value="1"/>
</dbReference>
<dbReference type="PROSITE" id="PS01261">
    <property type="entry name" value="UPF0020"/>
    <property type="match status" value="1"/>
</dbReference>
<accession>A0A099WR25</accession>
<evidence type="ECO:0000256" key="1">
    <source>
        <dbReference type="ARBA" id="ARBA00022603"/>
    </source>
</evidence>
<dbReference type="Proteomes" id="UP000030130">
    <property type="component" value="Unassembled WGS sequence"/>
</dbReference>
<dbReference type="GO" id="GO:0003723">
    <property type="term" value="F:RNA binding"/>
    <property type="evidence" value="ECO:0007669"/>
    <property type="project" value="UniProtKB-UniRule"/>
</dbReference>